<dbReference type="InterPro" id="IPR001005">
    <property type="entry name" value="SANT/Myb"/>
</dbReference>
<proteinExistence type="predicted"/>
<keyword evidence="7" id="KW-1185">Reference proteome</keyword>
<accession>A0AAV9E9X2</accession>
<reference evidence="6" key="2">
    <citation type="submission" date="2023-06" db="EMBL/GenBank/DDBJ databases">
        <authorList>
            <person name="Ma L."/>
            <person name="Liu K.-W."/>
            <person name="Li Z."/>
            <person name="Hsiao Y.-Y."/>
            <person name="Qi Y."/>
            <person name="Fu T."/>
            <person name="Tang G."/>
            <person name="Zhang D."/>
            <person name="Sun W.-H."/>
            <person name="Liu D.-K."/>
            <person name="Li Y."/>
            <person name="Chen G.-Z."/>
            <person name="Liu X.-D."/>
            <person name="Liao X.-Y."/>
            <person name="Jiang Y.-T."/>
            <person name="Yu X."/>
            <person name="Hao Y."/>
            <person name="Huang J."/>
            <person name="Zhao X.-W."/>
            <person name="Ke S."/>
            <person name="Chen Y.-Y."/>
            <person name="Wu W.-L."/>
            <person name="Hsu J.-L."/>
            <person name="Lin Y.-F."/>
            <person name="Huang M.-D."/>
            <person name="Li C.-Y."/>
            <person name="Huang L."/>
            <person name="Wang Z.-W."/>
            <person name="Zhao X."/>
            <person name="Zhong W.-Y."/>
            <person name="Peng D.-H."/>
            <person name="Ahmad S."/>
            <person name="Lan S."/>
            <person name="Zhang J.-S."/>
            <person name="Tsai W.-C."/>
            <person name="Van De Peer Y."/>
            <person name="Liu Z.-J."/>
        </authorList>
    </citation>
    <scope>NUCLEOTIDE SEQUENCE</scope>
    <source>
        <strain evidence="6">CP</strain>
        <tissue evidence="6">Leaves</tissue>
    </source>
</reference>
<reference evidence="6" key="1">
    <citation type="journal article" date="2023" name="Nat. Commun.">
        <title>Diploid and tetraploid genomes of Acorus and the evolution of monocots.</title>
        <authorList>
            <person name="Ma L."/>
            <person name="Liu K.W."/>
            <person name="Li Z."/>
            <person name="Hsiao Y.Y."/>
            <person name="Qi Y."/>
            <person name="Fu T."/>
            <person name="Tang G.D."/>
            <person name="Zhang D."/>
            <person name="Sun W.H."/>
            <person name="Liu D.K."/>
            <person name="Li Y."/>
            <person name="Chen G.Z."/>
            <person name="Liu X.D."/>
            <person name="Liao X.Y."/>
            <person name="Jiang Y.T."/>
            <person name="Yu X."/>
            <person name="Hao Y."/>
            <person name="Huang J."/>
            <person name="Zhao X.W."/>
            <person name="Ke S."/>
            <person name="Chen Y.Y."/>
            <person name="Wu W.L."/>
            <person name="Hsu J.L."/>
            <person name="Lin Y.F."/>
            <person name="Huang M.D."/>
            <person name="Li C.Y."/>
            <person name="Huang L."/>
            <person name="Wang Z.W."/>
            <person name="Zhao X."/>
            <person name="Zhong W.Y."/>
            <person name="Peng D.H."/>
            <person name="Ahmad S."/>
            <person name="Lan S."/>
            <person name="Zhang J.S."/>
            <person name="Tsai W.C."/>
            <person name="Van de Peer Y."/>
            <person name="Liu Z.J."/>
        </authorList>
    </citation>
    <scope>NUCLEOTIDE SEQUENCE</scope>
    <source>
        <strain evidence="6">CP</strain>
    </source>
</reference>
<gene>
    <name evidence="6" type="primary">C1</name>
    <name evidence="6" type="ORF">QJS10_CPA09g00131</name>
</gene>
<dbReference type="Proteomes" id="UP001180020">
    <property type="component" value="Unassembled WGS sequence"/>
</dbReference>
<dbReference type="PROSITE" id="PS50090">
    <property type="entry name" value="MYB_LIKE"/>
    <property type="match status" value="1"/>
</dbReference>
<keyword evidence="2" id="KW-0238">DNA-binding</keyword>
<name>A0AAV9E9X2_ACOCL</name>
<dbReference type="PANTHER" id="PTHR47999:SF96">
    <property type="entry name" value="TRANSCRIPTION REPRESSOR MYB6-LIKE"/>
    <property type="match status" value="1"/>
</dbReference>
<feature type="domain" description="HTH myb-type" evidence="5">
    <location>
        <begin position="9"/>
        <end position="48"/>
    </location>
</feature>
<dbReference type="GO" id="GO:0003677">
    <property type="term" value="F:DNA binding"/>
    <property type="evidence" value="ECO:0007669"/>
    <property type="project" value="UniProtKB-KW"/>
</dbReference>
<dbReference type="Gene3D" id="1.10.10.60">
    <property type="entry name" value="Homeodomain-like"/>
    <property type="match status" value="1"/>
</dbReference>
<dbReference type="CDD" id="cd00167">
    <property type="entry name" value="SANT"/>
    <property type="match status" value="1"/>
</dbReference>
<keyword evidence="3" id="KW-0539">Nucleus</keyword>
<evidence type="ECO:0000313" key="6">
    <source>
        <dbReference type="EMBL" id="KAK1308827.1"/>
    </source>
</evidence>
<dbReference type="Pfam" id="PF00249">
    <property type="entry name" value="Myb_DNA-binding"/>
    <property type="match status" value="1"/>
</dbReference>
<dbReference type="SUPFAM" id="SSF46689">
    <property type="entry name" value="Homeodomain-like"/>
    <property type="match status" value="1"/>
</dbReference>
<evidence type="ECO:0000256" key="1">
    <source>
        <dbReference type="ARBA" id="ARBA00004123"/>
    </source>
</evidence>
<dbReference type="AlphaFoldDB" id="A0AAV9E9X2"/>
<evidence type="ECO:0000259" key="5">
    <source>
        <dbReference type="PROSITE" id="PS51294"/>
    </source>
</evidence>
<dbReference type="PROSITE" id="PS51294">
    <property type="entry name" value="HTH_MYB"/>
    <property type="match status" value="1"/>
</dbReference>
<dbReference type="GO" id="GO:0005634">
    <property type="term" value="C:nucleus"/>
    <property type="evidence" value="ECO:0007669"/>
    <property type="project" value="UniProtKB-SubCell"/>
</dbReference>
<evidence type="ECO:0000256" key="3">
    <source>
        <dbReference type="ARBA" id="ARBA00023242"/>
    </source>
</evidence>
<protein>
    <submittedName>
        <fullName evidence="6">Anthocyanin regulatory C1 protein</fullName>
    </submittedName>
</protein>
<feature type="domain" description="Myb-like" evidence="4">
    <location>
        <begin position="9"/>
        <end position="50"/>
    </location>
</feature>
<dbReference type="EMBL" id="JAUJYO010000009">
    <property type="protein sequence ID" value="KAK1308827.1"/>
    <property type="molecule type" value="Genomic_DNA"/>
</dbReference>
<organism evidence="6 7">
    <name type="scientific">Acorus calamus</name>
    <name type="common">Sweet flag</name>
    <dbReference type="NCBI Taxonomy" id="4465"/>
    <lineage>
        <taxon>Eukaryota</taxon>
        <taxon>Viridiplantae</taxon>
        <taxon>Streptophyta</taxon>
        <taxon>Embryophyta</taxon>
        <taxon>Tracheophyta</taxon>
        <taxon>Spermatophyta</taxon>
        <taxon>Magnoliopsida</taxon>
        <taxon>Liliopsida</taxon>
        <taxon>Acoraceae</taxon>
        <taxon>Acorus</taxon>
    </lineage>
</organism>
<sequence>MGRKPCCTREGLNKGSWTAEEDKILTSYVHVHGEGKWRNLPKRAGDGHYRKDDFGNTSQKSYFSAF</sequence>
<evidence type="ECO:0000256" key="2">
    <source>
        <dbReference type="ARBA" id="ARBA00023125"/>
    </source>
</evidence>
<evidence type="ECO:0000313" key="7">
    <source>
        <dbReference type="Proteomes" id="UP001180020"/>
    </source>
</evidence>
<comment type="subcellular location">
    <subcellularLocation>
        <location evidence="1">Nucleus</location>
    </subcellularLocation>
</comment>
<dbReference type="InterPro" id="IPR017930">
    <property type="entry name" value="Myb_dom"/>
</dbReference>
<dbReference type="InterPro" id="IPR015495">
    <property type="entry name" value="Myb_TF_plants"/>
</dbReference>
<comment type="caution">
    <text evidence="6">The sequence shown here is derived from an EMBL/GenBank/DDBJ whole genome shotgun (WGS) entry which is preliminary data.</text>
</comment>
<dbReference type="PANTHER" id="PTHR47999">
    <property type="entry name" value="TRANSCRIPTION FACTOR MYB8-RELATED-RELATED"/>
    <property type="match status" value="1"/>
</dbReference>
<evidence type="ECO:0000259" key="4">
    <source>
        <dbReference type="PROSITE" id="PS50090"/>
    </source>
</evidence>
<dbReference type="InterPro" id="IPR009057">
    <property type="entry name" value="Homeodomain-like_sf"/>
</dbReference>